<organism evidence="2">
    <name type="scientific">Brassica cretica</name>
    <name type="common">Mustard</name>
    <dbReference type="NCBI Taxonomy" id="69181"/>
    <lineage>
        <taxon>Eukaryota</taxon>
        <taxon>Viridiplantae</taxon>
        <taxon>Streptophyta</taxon>
        <taxon>Embryophyta</taxon>
        <taxon>Tracheophyta</taxon>
        <taxon>Spermatophyta</taxon>
        <taxon>Magnoliopsida</taxon>
        <taxon>eudicotyledons</taxon>
        <taxon>Gunneridae</taxon>
        <taxon>Pentapetalae</taxon>
        <taxon>rosids</taxon>
        <taxon>malvids</taxon>
        <taxon>Brassicales</taxon>
        <taxon>Brassicaceae</taxon>
        <taxon>Brassiceae</taxon>
        <taxon>Brassica</taxon>
    </lineage>
</organism>
<dbReference type="SMART" id="SM00256">
    <property type="entry name" value="FBOX"/>
    <property type="match status" value="1"/>
</dbReference>
<sequence length="108" mass="11936">MAATPASLLPEAFTMKPIVQAPCCRCSVKARENHGSKNKCTKGLWDLNIPSELLEEILSRLGLKDNIKASAVCKAWCEAAASVRKFNPLPWPFYGSKEGDYGGDWFLF</sequence>
<accession>A0A8S9INZ6</accession>
<gene>
    <name evidence="2" type="ORF">F2Q70_00000943</name>
</gene>
<dbReference type="PROSITE" id="PS50181">
    <property type="entry name" value="FBOX"/>
    <property type="match status" value="1"/>
</dbReference>
<feature type="domain" description="F-box" evidence="1">
    <location>
        <begin position="43"/>
        <end position="89"/>
    </location>
</feature>
<dbReference type="Pfam" id="PF00646">
    <property type="entry name" value="F-box"/>
    <property type="match status" value="1"/>
</dbReference>
<evidence type="ECO:0000259" key="1">
    <source>
        <dbReference type="PROSITE" id="PS50181"/>
    </source>
</evidence>
<dbReference type="EMBL" id="QGKY02001015">
    <property type="protein sequence ID" value="KAF2571295.1"/>
    <property type="molecule type" value="Genomic_DNA"/>
</dbReference>
<comment type="caution">
    <text evidence="2">The sequence shown here is derived from an EMBL/GenBank/DDBJ whole genome shotgun (WGS) entry which is preliminary data.</text>
</comment>
<reference evidence="2" key="1">
    <citation type="submission" date="2019-12" db="EMBL/GenBank/DDBJ databases">
        <title>Genome sequencing and annotation of Brassica cretica.</title>
        <authorList>
            <person name="Studholme D.J."/>
            <person name="Sarris P.F."/>
        </authorList>
    </citation>
    <scope>NUCLEOTIDE SEQUENCE</scope>
    <source>
        <strain evidence="2">PFS-102/07</strain>
        <tissue evidence="2">Leaf</tissue>
    </source>
</reference>
<evidence type="ECO:0000313" key="2">
    <source>
        <dbReference type="EMBL" id="KAF2571295.1"/>
    </source>
</evidence>
<protein>
    <recommendedName>
        <fullName evidence="1">F-box domain-containing protein</fullName>
    </recommendedName>
</protein>
<proteinExistence type="predicted"/>
<dbReference type="CDD" id="cd09917">
    <property type="entry name" value="F-box_SF"/>
    <property type="match status" value="1"/>
</dbReference>
<dbReference type="Gene3D" id="1.20.1280.50">
    <property type="match status" value="1"/>
</dbReference>
<dbReference type="InterPro" id="IPR036047">
    <property type="entry name" value="F-box-like_dom_sf"/>
</dbReference>
<name>A0A8S9INZ6_BRACR</name>
<dbReference type="AlphaFoldDB" id="A0A8S9INZ6"/>
<dbReference type="SUPFAM" id="SSF81383">
    <property type="entry name" value="F-box domain"/>
    <property type="match status" value="1"/>
</dbReference>
<dbReference type="InterPro" id="IPR001810">
    <property type="entry name" value="F-box_dom"/>
</dbReference>